<dbReference type="GO" id="GO:0046872">
    <property type="term" value="F:metal ion binding"/>
    <property type="evidence" value="ECO:0007669"/>
    <property type="project" value="UniProtKB-KW"/>
</dbReference>
<keyword evidence="4" id="KW-0862">Zinc</keyword>
<dbReference type="SUPFAM" id="SSF102215">
    <property type="entry name" value="Creatininase"/>
    <property type="match status" value="1"/>
</dbReference>
<comment type="caution">
    <text evidence="6">The sequence shown here is derived from an EMBL/GenBank/DDBJ whole genome shotgun (WGS) entry which is preliminary data.</text>
</comment>
<dbReference type="InterPro" id="IPR024087">
    <property type="entry name" value="Creatininase-like_sf"/>
</dbReference>
<dbReference type="PANTHER" id="PTHR35005:SF1">
    <property type="entry name" value="2-AMINO-5-FORMYLAMINO-6-RIBOSYLAMINOPYRIMIDIN-4(3H)-ONE 5'-MONOPHOSPHATE DEFORMYLASE"/>
    <property type="match status" value="1"/>
</dbReference>
<dbReference type="Proteomes" id="UP000321304">
    <property type="component" value="Unassembled WGS sequence"/>
</dbReference>
<dbReference type="GO" id="GO:0016811">
    <property type="term" value="F:hydrolase activity, acting on carbon-nitrogen (but not peptide) bonds, in linear amides"/>
    <property type="evidence" value="ECO:0007669"/>
    <property type="project" value="TreeGrafter"/>
</dbReference>
<dbReference type="Gene3D" id="3.40.50.10310">
    <property type="entry name" value="Creatininase"/>
    <property type="match status" value="1"/>
</dbReference>
<dbReference type="PANTHER" id="PTHR35005">
    <property type="entry name" value="3-DEHYDRO-SCYLLO-INOSOSE HYDROLASE"/>
    <property type="match status" value="1"/>
</dbReference>
<name>A0A560KUE5_9BRAD</name>
<dbReference type="AlphaFoldDB" id="A0A560KUE5"/>
<evidence type="ECO:0000256" key="1">
    <source>
        <dbReference type="ARBA" id="ARBA00001947"/>
    </source>
</evidence>
<comment type="cofactor">
    <cofactor evidence="1">
        <name>Zn(2+)</name>
        <dbReference type="ChEBI" id="CHEBI:29105"/>
    </cofactor>
</comment>
<evidence type="ECO:0000256" key="4">
    <source>
        <dbReference type="ARBA" id="ARBA00022833"/>
    </source>
</evidence>
<accession>A0A560KUE5</accession>
<proteinExistence type="inferred from homology"/>
<evidence type="ECO:0000256" key="3">
    <source>
        <dbReference type="ARBA" id="ARBA00022801"/>
    </source>
</evidence>
<keyword evidence="2" id="KW-0479">Metal-binding</keyword>
<dbReference type="InterPro" id="IPR003785">
    <property type="entry name" value="Creatininase/forma_Hydrolase"/>
</dbReference>
<evidence type="ECO:0000313" key="7">
    <source>
        <dbReference type="Proteomes" id="UP000321304"/>
    </source>
</evidence>
<dbReference type="RefSeq" id="WP_167529444.1">
    <property type="nucleotide sequence ID" value="NZ_VITY01000025.1"/>
</dbReference>
<keyword evidence="7" id="KW-1185">Reference proteome</keyword>
<reference evidence="6 7" key="1">
    <citation type="submission" date="2019-06" db="EMBL/GenBank/DDBJ databases">
        <title>Genomic Encyclopedia of Type Strains, Phase IV (KMG-V): Genome sequencing to study the core and pangenomes of soil and plant-associated prokaryotes.</title>
        <authorList>
            <person name="Whitman W."/>
        </authorList>
    </citation>
    <scope>NUCLEOTIDE SEQUENCE [LARGE SCALE GENOMIC DNA]</scope>
    <source>
        <strain evidence="6 7">BR 10355</strain>
    </source>
</reference>
<evidence type="ECO:0000256" key="2">
    <source>
        <dbReference type="ARBA" id="ARBA00022723"/>
    </source>
</evidence>
<comment type="similarity">
    <text evidence="5">Belongs to the creatininase superfamily.</text>
</comment>
<organism evidence="6 7">
    <name type="scientific">Bradyrhizobium macuxiense</name>
    <dbReference type="NCBI Taxonomy" id="1755647"/>
    <lineage>
        <taxon>Bacteria</taxon>
        <taxon>Pseudomonadati</taxon>
        <taxon>Pseudomonadota</taxon>
        <taxon>Alphaproteobacteria</taxon>
        <taxon>Hyphomicrobiales</taxon>
        <taxon>Nitrobacteraceae</taxon>
        <taxon>Bradyrhizobium</taxon>
    </lineage>
</organism>
<dbReference type="Pfam" id="PF02633">
    <property type="entry name" value="Creatininase"/>
    <property type="match status" value="1"/>
</dbReference>
<sequence>MNVARLTWPEFKAAISDKIVLIPVGATEPHGPHLPLSTDSIIAGDFCERIAKAIGGVTIPTIEYGYMTNPARLGGAFPGTIDIGLNTLRDLLYGILCSLYREGARRFVVFHAAYANLPICYDAIVSFDADCPGARVLAGSWWDFTSEKTRNDISAATGVVRADDNHAGLVETSLILYIQPGLVKTHLIGNVEAKFRERYTITPFPERYQTTDGTVYHAKGANRAIGERIYAEALRNVLSAIARELS</sequence>
<protein>
    <submittedName>
        <fullName evidence="6">Creatinine amidohydrolase</fullName>
    </submittedName>
</protein>
<dbReference type="EMBL" id="VITY01000025">
    <property type="protein sequence ID" value="TWB86893.1"/>
    <property type="molecule type" value="Genomic_DNA"/>
</dbReference>
<keyword evidence="3 6" id="KW-0378">Hydrolase</keyword>
<dbReference type="GO" id="GO:0009231">
    <property type="term" value="P:riboflavin biosynthetic process"/>
    <property type="evidence" value="ECO:0007669"/>
    <property type="project" value="TreeGrafter"/>
</dbReference>
<evidence type="ECO:0000256" key="5">
    <source>
        <dbReference type="ARBA" id="ARBA00024029"/>
    </source>
</evidence>
<evidence type="ECO:0000313" key="6">
    <source>
        <dbReference type="EMBL" id="TWB86893.1"/>
    </source>
</evidence>
<gene>
    <name evidence="6" type="ORF">FBZ93_12519</name>
</gene>